<keyword evidence="4" id="KW-0378">Hydrolase</keyword>
<evidence type="ECO:0000259" key="3">
    <source>
        <dbReference type="Pfam" id="PF02517"/>
    </source>
</evidence>
<dbReference type="EMBL" id="VBRC01000002">
    <property type="protein sequence ID" value="TLK30854.1"/>
    <property type="molecule type" value="Genomic_DNA"/>
</dbReference>
<protein>
    <submittedName>
        <fullName evidence="4">CPBP family intramembrane metalloprotease</fullName>
    </submittedName>
</protein>
<dbReference type="GO" id="GO:0008237">
    <property type="term" value="F:metallopeptidase activity"/>
    <property type="evidence" value="ECO:0007669"/>
    <property type="project" value="UniProtKB-KW"/>
</dbReference>
<keyword evidence="2" id="KW-0812">Transmembrane</keyword>
<proteinExistence type="predicted"/>
<reference evidence="4 5" key="1">
    <citation type="submission" date="2019-04" db="EMBL/GenBank/DDBJ databases">
        <title>Deinococcus metalilatus MA1002 mutant No.5.</title>
        <authorList>
            <person name="Park W."/>
            <person name="Park C."/>
        </authorList>
    </citation>
    <scope>NUCLEOTIDE SEQUENCE [LARGE SCALE GENOMIC DNA]</scope>
    <source>
        <strain evidence="4 5">MA1002-m5</strain>
    </source>
</reference>
<dbReference type="Proteomes" id="UP000308000">
    <property type="component" value="Unassembled WGS sequence"/>
</dbReference>
<organism evidence="4 5">
    <name type="scientific">Deinococcus metallilatus</name>
    <dbReference type="NCBI Taxonomy" id="1211322"/>
    <lineage>
        <taxon>Bacteria</taxon>
        <taxon>Thermotogati</taxon>
        <taxon>Deinococcota</taxon>
        <taxon>Deinococci</taxon>
        <taxon>Deinococcales</taxon>
        <taxon>Deinococcaceae</taxon>
        <taxon>Deinococcus</taxon>
    </lineage>
</organism>
<dbReference type="GO" id="GO:0080120">
    <property type="term" value="P:CAAX-box protein maturation"/>
    <property type="evidence" value="ECO:0007669"/>
    <property type="project" value="UniProtKB-ARBA"/>
</dbReference>
<keyword evidence="4" id="KW-0482">Metalloprotease</keyword>
<sequence length="238" mass="24259">MGPAASACAVDTRAGAARGAAGGRGAVTLGRPVGDRADRLDAQAGSLGRVAGSDCPGPHDRRGAVPAGPDPRAGRFCRLPGQPRGASSPRGLAPVAVVEGRVVGELRRAQCLRRVEGGSGSAAVEPHPNMFITPLVLASLSLSLRQRHPGGRLSPGWLIGCAAVTNTLFALAHLCNSPDLPHHPAVLGLVIPQLMSGAVFSWVATRSGLRAAMLCHGCDNALVTVLGAVPLVWRVLTS</sequence>
<keyword evidence="4" id="KW-0645">Protease</keyword>
<evidence type="ECO:0000256" key="2">
    <source>
        <dbReference type="SAM" id="Phobius"/>
    </source>
</evidence>
<keyword evidence="2" id="KW-1133">Transmembrane helix</keyword>
<keyword evidence="2" id="KW-0472">Membrane</keyword>
<feature type="region of interest" description="Disordered" evidence="1">
    <location>
        <begin position="51"/>
        <end position="72"/>
    </location>
</feature>
<feature type="transmembrane region" description="Helical" evidence="2">
    <location>
        <begin position="186"/>
        <end position="205"/>
    </location>
</feature>
<evidence type="ECO:0000313" key="4">
    <source>
        <dbReference type="EMBL" id="TLK30854.1"/>
    </source>
</evidence>
<feature type="transmembrane region" description="Helical" evidence="2">
    <location>
        <begin position="155"/>
        <end position="174"/>
    </location>
</feature>
<comment type="caution">
    <text evidence="4">The sequence shown here is derived from an EMBL/GenBank/DDBJ whole genome shotgun (WGS) entry which is preliminary data.</text>
</comment>
<gene>
    <name evidence="4" type="ORF">FCS05_03620</name>
</gene>
<accession>A0AAJ5F5B4</accession>
<name>A0AAJ5F5B4_9DEIO</name>
<dbReference type="Pfam" id="PF02517">
    <property type="entry name" value="Rce1-like"/>
    <property type="match status" value="1"/>
</dbReference>
<evidence type="ECO:0000256" key="1">
    <source>
        <dbReference type="SAM" id="MobiDB-lite"/>
    </source>
</evidence>
<dbReference type="AlphaFoldDB" id="A0AAJ5F5B4"/>
<dbReference type="GO" id="GO:0004175">
    <property type="term" value="F:endopeptidase activity"/>
    <property type="evidence" value="ECO:0007669"/>
    <property type="project" value="UniProtKB-ARBA"/>
</dbReference>
<evidence type="ECO:0000313" key="5">
    <source>
        <dbReference type="Proteomes" id="UP000308000"/>
    </source>
</evidence>
<feature type="domain" description="CAAX prenyl protease 2/Lysostaphin resistance protein A-like" evidence="3">
    <location>
        <begin position="156"/>
        <end position="221"/>
    </location>
</feature>
<dbReference type="InterPro" id="IPR003675">
    <property type="entry name" value="Rce1/LyrA-like_dom"/>
</dbReference>